<dbReference type="Proteomes" id="UP001516472">
    <property type="component" value="Unassembled WGS sequence"/>
</dbReference>
<feature type="chain" id="PRO_5046935107" evidence="2">
    <location>
        <begin position="20"/>
        <end position="296"/>
    </location>
</feature>
<keyword evidence="2" id="KW-0732">Signal</keyword>
<dbReference type="EMBL" id="JAAIYO010000019">
    <property type="protein sequence ID" value="MBE4753515.1"/>
    <property type="molecule type" value="Genomic_DNA"/>
</dbReference>
<sequence length="296" mass="32446">MPALPLLLLLSALPCADRAAVTQRLEETARARPQDFNAEVNRLVEQLEGVPLPPGSSGQSPVDRARQLTVYLDAVCALEEQQGQDAAPQVESEPERLRAILDRPEFARARQRNSDVVTRLLRELGLWLEGLFESRGAQGFAVATRAVMLGVALAVVLFGVLRVRWRRGRKRAVAATGAPGEAPPLELDTPGEHLGRARTALETEDAREAIREGLLGLLSTLEQRRLARPDRVKTNRELAAELPSRGAPARVTGEVERLVGWYDQAFYSLEPVPCDEAAHFVESVEQLHGSLAEGRP</sequence>
<accession>A0ABR9Q007</accession>
<keyword evidence="1" id="KW-1133">Transmembrane helix</keyword>
<proteinExistence type="predicted"/>
<feature type="transmembrane region" description="Helical" evidence="1">
    <location>
        <begin position="140"/>
        <end position="161"/>
    </location>
</feature>
<feature type="signal peptide" evidence="2">
    <location>
        <begin position="1"/>
        <end position="19"/>
    </location>
</feature>
<evidence type="ECO:0000313" key="4">
    <source>
        <dbReference type="Proteomes" id="UP001516472"/>
    </source>
</evidence>
<organism evidence="3 4">
    <name type="scientific">Corallococcus soli</name>
    <dbReference type="NCBI Taxonomy" id="2710757"/>
    <lineage>
        <taxon>Bacteria</taxon>
        <taxon>Pseudomonadati</taxon>
        <taxon>Myxococcota</taxon>
        <taxon>Myxococcia</taxon>
        <taxon>Myxococcales</taxon>
        <taxon>Cystobacterineae</taxon>
        <taxon>Myxococcaceae</taxon>
        <taxon>Corallococcus</taxon>
    </lineage>
</organism>
<keyword evidence="4" id="KW-1185">Reference proteome</keyword>
<protein>
    <submittedName>
        <fullName evidence="3">DUF4129 domain-containing protein</fullName>
    </submittedName>
</protein>
<evidence type="ECO:0000313" key="3">
    <source>
        <dbReference type="EMBL" id="MBE4753515.1"/>
    </source>
</evidence>
<keyword evidence="1" id="KW-0812">Transmembrane</keyword>
<evidence type="ECO:0000256" key="1">
    <source>
        <dbReference type="SAM" id="Phobius"/>
    </source>
</evidence>
<gene>
    <name evidence="3" type="ORF">G4177_35735</name>
</gene>
<name>A0ABR9Q007_9BACT</name>
<keyword evidence="1" id="KW-0472">Membrane</keyword>
<comment type="caution">
    <text evidence="3">The sequence shown here is derived from an EMBL/GenBank/DDBJ whole genome shotgun (WGS) entry which is preliminary data.</text>
</comment>
<evidence type="ECO:0000256" key="2">
    <source>
        <dbReference type="SAM" id="SignalP"/>
    </source>
</evidence>
<dbReference type="RefSeq" id="WP_193430664.1">
    <property type="nucleotide sequence ID" value="NZ_JAAIYO010000019.1"/>
</dbReference>
<reference evidence="3 4" key="1">
    <citation type="submission" date="2020-02" db="EMBL/GenBank/DDBJ databases">
        <authorList>
            <person name="Babadi Z.K."/>
            <person name="Risdian C."/>
            <person name="Ebrahimipour G.H."/>
            <person name="Wink J."/>
        </authorList>
    </citation>
    <scope>NUCLEOTIDE SEQUENCE [LARGE SCALE GENOMIC DNA]</scope>
    <source>
        <strain evidence="3 4">ZKHCc1 1396</strain>
    </source>
</reference>